<dbReference type="Gene3D" id="1.10.3290.10">
    <property type="entry name" value="Fido-like domain"/>
    <property type="match status" value="1"/>
</dbReference>
<proteinExistence type="predicted"/>
<dbReference type="InterPro" id="IPR040198">
    <property type="entry name" value="Fido_containing"/>
</dbReference>
<dbReference type="PANTHER" id="PTHR13504">
    <property type="entry name" value="FIDO DOMAIN-CONTAINING PROTEIN DDB_G0283145"/>
    <property type="match status" value="1"/>
</dbReference>
<dbReference type="InterPro" id="IPR003812">
    <property type="entry name" value="Fido"/>
</dbReference>
<dbReference type="SUPFAM" id="SSF140931">
    <property type="entry name" value="Fic-like"/>
    <property type="match status" value="1"/>
</dbReference>
<sequence length="347" mass="39007">MSAKSIYQPPYTITTEILNRVAAISEVIGRLTVLTDQSRALRLRRINRVRTIHGSLAIEGNTLSEAQITAILEGKRVIAPPREVQEVKNALAAYDRFDAWHPEAEKDLLEAHRLLMSGLIDEAGTYRRGGVGVMAGRQVIHMAPPADRVPQLMGNLFRWLTTTDAHPLIASSVFHYEFEFIHPFADGNGRMGRLWQSLILARWNPLFGDIPVESLIFEHQAEYYQALQESTRQTDSAPFITFMLRMILDTVASSAPQVAPQVTPQVGELVAVLQGEMGREALQSALGLLDRKSFRERYLKPALAHGLIEMTVPDKPNSRLQKYRLTDKGRQQRMHLGDGYHHIDSGQ</sequence>
<dbReference type="PANTHER" id="PTHR13504:SF38">
    <property type="entry name" value="FIDO DOMAIN-CONTAINING PROTEIN"/>
    <property type="match status" value="1"/>
</dbReference>
<evidence type="ECO:0000313" key="2">
    <source>
        <dbReference type="EMBL" id="CAH2031408.1"/>
    </source>
</evidence>
<dbReference type="Pfam" id="PF02661">
    <property type="entry name" value="Fic"/>
    <property type="match status" value="1"/>
</dbReference>
<protein>
    <submittedName>
        <fullName evidence="2">Cell filamentation protein Fic</fullName>
    </submittedName>
</protein>
<dbReference type="EMBL" id="OW150024">
    <property type="protein sequence ID" value="CAH2031408.1"/>
    <property type="molecule type" value="Genomic_DNA"/>
</dbReference>
<dbReference type="PROSITE" id="PS51459">
    <property type="entry name" value="FIDO"/>
    <property type="match status" value="1"/>
</dbReference>
<dbReference type="InterPro" id="IPR049514">
    <property type="entry name" value="Fic-like_C"/>
</dbReference>
<gene>
    <name evidence="2" type="ORF">GEAMG1_1578</name>
</gene>
<dbReference type="Pfam" id="PF21247">
    <property type="entry name" value="Fic-like_C"/>
    <property type="match status" value="1"/>
</dbReference>
<accession>A0ABM9DAJ8</accession>
<reference evidence="2 3" key="1">
    <citation type="submission" date="2022-03" db="EMBL/GenBank/DDBJ databases">
        <authorList>
            <person name="Koch H."/>
        </authorList>
    </citation>
    <scope>NUCLEOTIDE SEQUENCE [LARGE SCALE GENOMIC DNA]</scope>
    <source>
        <strain evidence="2 3">G1</strain>
    </source>
</reference>
<evidence type="ECO:0000313" key="3">
    <source>
        <dbReference type="Proteomes" id="UP001295463"/>
    </source>
</evidence>
<name>A0ABM9DAJ8_9BACT</name>
<dbReference type="RefSeq" id="WP_305732233.1">
    <property type="nucleotide sequence ID" value="NZ_OW150024.1"/>
</dbReference>
<feature type="domain" description="Fido" evidence="1">
    <location>
        <begin position="103"/>
        <end position="245"/>
    </location>
</feature>
<keyword evidence="3" id="KW-1185">Reference proteome</keyword>
<dbReference type="InterPro" id="IPR036597">
    <property type="entry name" value="Fido-like_dom_sf"/>
</dbReference>
<dbReference type="Proteomes" id="UP001295463">
    <property type="component" value="Chromosome"/>
</dbReference>
<organism evidence="2 3">
    <name type="scientific">Trichlorobacter ammonificans</name>
    <dbReference type="NCBI Taxonomy" id="2916410"/>
    <lineage>
        <taxon>Bacteria</taxon>
        <taxon>Pseudomonadati</taxon>
        <taxon>Thermodesulfobacteriota</taxon>
        <taxon>Desulfuromonadia</taxon>
        <taxon>Geobacterales</taxon>
        <taxon>Geobacteraceae</taxon>
        <taxon>Trichlorobacter</taxon>
    </lineage>
</organism>
<evidence type="ECO:0000259" key="1">
    <source>
        <dbReference type="PROSITE" id="PS51459"/>
    </source>
</evidence>